<dbReference type="PANTHER" id="PTHR42678">
    <property type="entry name" value="AMIDASE"/>
    <property type="match status" value="1"/>
</dbReference>
<feature type="domain" description="Amidase" evidence="1">
    <location>
        <begin position="29"/>
        <end position="426"/>
    </location>
</feature>
<dbReference type="Gene3D" id="3.90.1300.10">
    <property type="entry name" value="Amidase signature (AS) domain"/>
    <property type="match status" value="1"/>
</dbReference>
<reference evidence="2 3" key="1">
    <citation type="submission" date="2024-02" db="EMBL/GenBank/DDBJ databases">
        <title>De novo assembly and annotation of 12 fungi associated with fruit tree decline syndrome in Ontario, Canada.</title>
        <authorList>
            <person name="Sulman M."/>
            <person name="Ellouze W."/>
            <person name="Ilyukhin E."/>
        </authorList>
    </citation>
    <scope>NUCLEOTIDE SEQUENCE [LARGE SCALE GENOMIC DNA]</scope>
    <source>
        <strain evidence="2 3">M169</strain>
    </source>
</reference>
<gene>
    <name evidence="2" type="ORF">SLS63_011080</name>
</gene>
<dbReference type="Pfam" id="PF01425">
    <property type="entry name" value="Amidase"/>
    <property type="match status" value="1"/>
</dbReference>
<dbReference type="PANTHER" id="PTHR42678:SF34">
    <property type="entry name" value="OS04G0183300 PROTEIN"/>
    <property type="match status" value="1"/>
</dbReference>
<dbReference type="InterPro" id="IPR036928">
    <property type="entry name" value="AS_sf"/>
</dbReference>
<comment type="caution">
    <text evidence="2">The sequence shown here is derived from an EMBL/GenBank/DDBJ whole genome shotgun (WGS) entry which is preliminary data.</text>
</comment>
<name>A0ABR1NV08_DIAER</name>
<accession>A0ABR1NV08</accession>
<dbReference type="Proteomes" id="UP001430848">
    <property type="component" value="Unassembled WGS sequence"/>
</dbReference>
<evidence type="ECO:0000313" key="3">
    <source>
        <dbReference type="Proteomes" id="UP001430848"/>
    </source>
</evidence>
<dbReference type="EMBL" id="JAKNSF020000099">
    <property type="protein sequence ID" value="KAK7716655.1"/>
    <property type="molecule type" value="Genomic_DNA"/>
</dbReference>
<dbReference type="SUPFAM" id="SSF75304">
    <property type="entry name" value="Amidase signature (AS) enzymes"/>
    <property type="match status" value="1"/>
</dbReference>
<keyword evidence="3" id="KW-1185">Reference proteome</keyword>
<protein>
    <recommendedName>
        <fullName evidence="1">Amidase domain-containing protein</fullName>
    </recommendedName>
</protein>
<organism evidence="2 3">
    <name type="scientific">Diaporthe eres</name>
    <name type="common">Phomopsis oblonga</name>
    <dbReference type="NCBI Taxonomy" id="83184"/>
    <lineage>
        <taxon>Eukaryota</taxon>
        <taxon>Fungi</taxon>
        <taxon>Dikarya</taxon>
        <taxon>Ascomycota</taxon>
        <taxon>Pezizomycotina</taxon>
        <taxon>Sordariomycetes</taxon>
        <taxon>Sordariomycetidae</taxon>
        <taxon>Diaporthales</taxon>
        <taxon>Diaporthaceae</taxon>
        <taxon>Diaporthe</taxon>
        <taxon>Diaporthe eres species complex</taxon>
    </lineage>
</organism>
<dbReference type="InterPro" id="IPR023631">
    <property type="entry name" value="Amidase_dom"/>
</dbReference>
<evidence type="ECO:0000259" key="1">
    <source>
        <dbReference type="Pfam" id="PF01425"/>
    </source>
</evidence>
<evidence type="ECO:0000313" key="2">
    <source>
        <dbReference type="EMBL" id="KAK7716655.1"/>
    </source>
</evidence>
<sequence length="469" mass="49457">MASNIPPLSGLTLQQIAQGLDHGDFTVKELTEAHLARIDALNPSLHALLQVNPAAISIATALDEEMLCSGRRGPLHGVPILIKDNIVTDEALEATAGSLALLGCKPIRESPAVTKLRAAGAVILGTSNCSEWANFRSRPSDSGWSARGGQTYGAYYDKQDPGGSSSGSAVGVDVGMCVSALGTETSGSIIIPAARNNIVGIKTTTGLVSRVSVIPVSQEQDTVGPMARTVTDAATMLGVIAGKDEGDTKTNLIPFEFIPDYRGACEHTDISSFRVGIPRNSVDKAESDEILESFWGVVDLLRTRVAEVIEFEFPGQATFDDLSPEKTVDAMAGDFNIAIADYLGKLTNNPDNLQAIEDICEFVKSTEGEEYPERNIARLEQAASRVAGSAEYMAGQEVRAYLAGDGGIKGALNEHSLDAIVVPSKAPANYFAACGGFPQITIPLGYQTADLGVKYNDTGNLVEDGPNIP</sequence>
<proteinExistence type="predicted"/>